<feature type="region of interest" description="Disordered" evidence="1">
    <location>
        <begin position="214"/>
        <end position="309"/>
    </location>
</feature>
<dbReference type="VEuPathDB" id="FungiDB:AMAG_15851"/>
<dbReference type="OrthoDB" id="5582920at2759"/>
<feature type="compositionally biased region" description="Basic and acidic residues" evidence="1">
    <location>
        <begin position="282"/>
        <end position="309"/>
    </location>
</feature>
<feature type="compositionally biased region" description="Polar residues" evidence="1">
    <location>
        <begin position="258"/>
        <end position="278"/>
    </location>
</feature>
<keyword evidence="2" id="KW-1133">Transmembrane helix</keyword>
<evidence type="ECO:0000256" key="2">
    <source>
        <dbReference type="SAM" id="Phobius"/>
    </source>
</evidence>
<feature type="compositionally biased region" description="Acidic residues" evidence="1">
    <location>
        <begin position="221"/>
        <end position="230"/>
    </location>
</feature>
<keyword evidence="4" id="KW-1185">Reference proteome</keyword>
<proteinExistence type="predicted"/>
<organism evidence="3 4">
    <name type="scientific">Allomyces macrogynus (strain ATCC 38327)</name>
    <name type="common">Allomyces javanicus var. macrogynus</name>
    <dbReference type="NCBI Taxonomy" id="578462"/>
    <lineage>
        <taxon>Eukaryota</taxon>
        <taxon>Fungi</taxon>
        <taxon>Fungi incertae sedis</taxon>
        <taxon>Blastocladiomycota</taxon>
        <taxon>Blastocladiomycetes</taxon>
        <taxon>Blastocladiales</taxon>
        <taxon>Blastocladiaceae</taxon>
        <taxon>Allomyces</taxon>
    </lineage>
</organism>
<accession>A0A0L0T8Z9</accession>
<protein>
    <submittedName>
        <fullName evidence="3">Uncharacterized protein</fullName>
    </submittedName>
</protein>
<sequence>MSAPGARPNLASTPTSPNRNVAAGLVAGGVFLAAFGEVAIGHVAAVLFCFAFLIEALDVFVMFFVVLAIFVAMIWFLAAYTEVAMDSFEADMRIVIYLTLLALVLFSVFFYVRYRKYARTLGPHMLTTAIIGSILITLGVDHIWPAGTTYRALRIVQVAVPLPYPCVPTMTASRALIQWLVIFPAVMVLAYLWQRHVMARVRILHKWFEGASMDRGKGAESDAEGEEVDGIEERREQRRARKKARKEYRRARAAAGESATSLDNTIVPSNAVQETRSGQPRVEAEIEPADRVPDPERSRGELKKAHSVV</sequence>
<dbReference type="AlphaFoldDB" id="A0A0L0T8Z9"/>
<dbReference type="EMBL" id="GG745370">
    <property type="protein sequence ID" value="KNE71190.1"/>
    <property type="molecule type" value="Genomic_DNA"/>
</dbReference>
<feature type="transmembrane region" description="Helical" evidence="2">
    <location>
        <begin position="92"/>
        <end position="112"/>
    </location>
</feature>
<feature type="transmembrane region" description="Helical" evidence="2">
    <location>
        <begin position="176"/>
        <end position="193"/>
    </location>
</feature>
<keyword evidence="2" id="KW-0812">Transmembrane</keyword>
<reference evidence="3 4" key="1">
    <citation type="submission" date="2009-11" db="EMBL/GenBank/DDBJ databases">
        <title>Annotation of Allomyces macrogynus ATCC 38327.</title>
        <authorList>
            <consortium name="The Broad Institute Genome Sequencing Platform"/>
            <person name="Russ C."/>
            <person name="Cuomo C."/>
            <person name="Burger G."/>
            <person name="Gray M.W."/>
            <person name="Holland P.W.H."/>
            <person name="King N."/>
            <person name="Lang F.B.F."/>
            <person name="Roger A.J."/>
            <person name="Ruiz-Trillo I."/>
            <person name="Young S.K."/>
            <person name="Zeng Q."/>
            <person name="Gargeya S."/>
            <person name="Fitzgerald M."/>
            <person name="Haas B."/>
            <person name="Abouelleil A."/>
            <person name="Alvarado L."/>
            <person name="Arachchi H.M."/>
            <person name="Berlin A."/>
            <person name="Chapman S.B."/>
            <person name="Gearin G."/>
            <person name="Goldberg J."/>
            <person name="Griggs A."/>
            <person name="Gujja S."/>
            <person name="Hansen M."/>
            <person name="Heiman D."/>
            <person name="Howarth C."/>
            <person name="Larimer J."/>
            <person name="Lui A."/>
            <person name="MacDonald P.J.P."/>
            <person name="McCowen C."/>
            <person name="Montmayeur A."/>
            <person name="Murphy C."/>
            <person name="Neiman D."/>
            <person name="Pearson M."/>
            <person name="Priest M."/>
            <person name="Roberts A."/>
            <person name="Saif S."/>
            <person name="Shea T."/>
            <person name="Sisk P."/>
            <person name="Stolte C."/>
            <person name="Sykes S."/>
            <person name="Wortman J."/>
            <person name="Nusbaum C."/>
            <person name="Birren B."/>
        </authorList>
    </citation>
    <scope>NUCLEOTIDE SEQUENCE [LARGE SCALE GENOMIC DNA]</scope>
    <source>
        <strain evidence="3 4">ATCC 38327</strain>
    </source>
</reference>
<evidence type="ECO:0000313" key="3">
    <source>
        <dbReference type="EMBL" id="KNE71190.1"/>
    </source>
</evidence>
<feature type="compositionally biased region" description="Basic residues" evidence="1">
    <location>
        <begin position="237"/>
        <end position="252"/>
    </location>
</feature>
<dbReference type="Proteomes" id="UP000054350">
    <property type="component" value="Unassembled WGS sequence"/>
</dbReference>
<feature type="transmembrane region" description="Helical" evidence="2">
    <location>
        <begin position="60"/>
        <end position="80"/>
    </location>
</feature>
<reference evidence="4" key="2">
    <citation type="submission" date="2009-11" db="EMBL/GenBank/DDBJ databases">
        <title>The Genome Sequence of Allomyces macrogynus strain ATCC 38327.</title>
        <authorList>
            <consortium name="The Broad Institute Genome Sequencing Platform"/>
            <person name="Russ C."/>
            <person name="Cuomo C."/>
            <person name="Shea T."/>
            <person name="Young S.K."/>
            <person name="Zeng Q."/>
            <person name="Koehrsen M."/>
            <person name="Haas B."/>
            <person name="Borodovsky M."/>
            <person name="Guigo R."/>
            <person name="Alvarado L."/>
            <person name="Berlin A."/>
            <person name="Borenstein D."/>
            <person name="Chen Z."/>
            <person name="Engels R."/>
            <person name="Freedman E."/>
            <person name="Gellesch M."/>
            <person name="Goldberg J."/>
            <person name="Griggs A."/>
            <person name="Gujja S."/>
            <person name="Heiman D."/>
            <person name="Hepburn T."/>
            <person name="Howarth C."/>
            <person name="Jen D."/>
            <person name="Larson L."/>
            <person name="Lewis B."/>
            <person name="Mehta T."/>
            <person name="Park D."/>
            <person name="Pearson M."/>
            <person name="Roberts A."/>
            <person name="Saif S."/>
            <person name="Shenoy N."/>
            <person name="Sisk P."/>
            <person name="Stolte C."/>
            <person name="Sykes S."/>
            <person name="Walk T."/>
            <person name="White J."/>
            <person name="Yandava C."/>
            <person name="Burger G."/>
            <person name="Gray M.W."/>
            <person name="Holland P.W.H."/>
            <person name="King N."/>
            <person name="Lang F.B.F."/>
            <person name="Roger A.J."/>
            <person name="Ruiz-Trillo I."/>
            <person name="Lander E."/>
            <person name="Nusbaum C."/>
        </authorList>
    </citation>
    <scope>NUCLEOTIDE SEQUENCE [LARGE SCALE GENOMIC DNA]</scope>
    <source>
        <strain evidence="4">ATCC 38327</strain>
    </source>
</reference>
<name>A0A0L0T8Z9_ALLM3</name>
<gene>
    <name evidence="3" type="ORF">AMAG_15851</name>
</gene>
<evidence type="ECO:0000256" key="1">
    <source>
        <dbReference type="SAM" id="MobiDB-lite"/>
    </source>
</evidence>
<keyword evidence="2" id="KW-0472">Membrane</keyword>
<feature type="transmembrane region" description="Helical" evidence="2">
    <location>
        <begin position="124"/>
        <end position="144"/>
    </location>
</feature>
<feature type="transmembrane region" description="Helical" evidence="2">
    <location>
        <begin position="20"/>
        <end position="53"/>
    </location>
</feature>
<evidence type="ECO:0000313" key="4">
    <source>
        <dbReference type="Proteomes" id="UP000054350"/>
    </source>
</evidence>